<evidence type="ECO:0000313" key="2">
    <source>
        <dbReference type="Proteomes" id="UP000265903"/>
    </source>
</evidence>
<comment type="caution">
    <text evidence="1">The sequence shown here is derived from an EMBL/GenBank/DDBJ whole genome shotgun (WGS) entry which is preliminary data.</text>
</comment>
<keyword evidence="2" id="KW-1185">Reference proteome</keyword>
<sequence length="281" mass="32369">MSRLVKYAVRFFLSFLPSQSRHASIAPLEDRKPSLVILANGPGLSHYIEGLSEPEASTDSMCVNLFALNSNFEFFKPRHYVIFDPLFVVGLDDPDSMASKVFRSIHSKLSWHMTLYIPLRFKGYEAQIEKLASVEKLRIVYFRDAGLPLDGGATTLWLMDKQVIMPRAQNVLVAAIYIGILLGYPKIFLEGADHSWHRYLHLNDENKLMIKDVHFYDGNPKMTPLLKDAENRVHFSVEDIFRAYYLLHKSYRVLAKISKRRGVQVINRTPDSFIDAFQKKQ</sequence>
<accession>A0A3M2RFI2</accession>
<dbReference type="AlphaFoldDB" id="A0A3M2RFI2"/>
<reference evidence="1 2" key="1">
    <citation type="submission" date="2018-08" db="EMBL/GenBank/DDBJ databases">
        <title>Whole Genome Sequence of the Moderate Halophilic Marine Bacterium Marinobacter litoralis Sw-45.</title>
        <authorList>
            <person name="Musa H."/>
        </authorList>
    </citation>
    <scope>NUCLEOTIDE SEQUENCE [LARGE SCALE GENOMIC DNA]</scope>
    <source>
        <strain evidence="1 2">Sw-45</strain>
    </source>
</reference>
<organism evidence="1 2">
    <name type="scientific">Marinobacter litoralis</name>
    <dbReference type="NCBI Taxonomy" id="187981"/>
    <lineage>
        <taxon>Bacteria</taxon>
        <taxon>Pseudomonadati</taxon>
        <taxon>Pseudomonadota</taxon>
        <taxon>Gammaproteobacteria</taxon>
        <taxon>Pseudomonadales</taxon>
        <taxon>Marinobacteraceae</taxon>
        <taxon>Marinobacter</taxon>
    </lineage>
</organism>
<evidence type="ECO:0008006" key="3">
    <source>
        <dbReference type="Google" id="ProtNLM"/>
    </source>
</evidence>
<gene>
    <name evidence="1" type="ORF">DOQ08_01244</name>
</gene>
<name>A0A3M2RFI2_9GAMM</name>
<dbReference type="Gene3D" id="3.90.1480.10">
    <property type="entry name" value="Alpha-2,3-sialyltransferase"/>
    <property type="match status" value="1"/>
</dbReference>
<dbReference type="OrthoDB" id="9177936at2"/>
<proteinExistence type="predicted"/>
<dbReference type="RefSeq" id="WP_114334048.1">
    <property type="nucleotide sequence ID" value="NZ_QMDL01000002.1"/>
</dbReference>
<dbReference type="EMBL" id="QMDL01000002">
    <property type="protein sequence ID" value="RMJ03924.1"/>
    <property type="molecule type" value="Genomic_DNA"/>
</dbReference>
<protein>
    <recommendedName>
        <fullName evidence="3">DUF115 domain-containing protein</fullName>
    </recommendedName>
</protein>
<dbReference type="Proteomes" id="UP000265903">
    <property type="component" value="Unassembled WGS sequence"/>
</dbReference>
<evidence type="ECO:0000313" key="1">
    <source>
        <dbReference type="EMBL" id="RMJ03924.1"/>
    </source>
</evidence>